<keyword evidence="3" id="KW-1185">Reference proteome</keyword>
<dbReference type="Proteomes" id="UP000436088">
    <property type="component" value="Unassembled WGS sequence"/>
</dbReference>
<dbReference type="PROSITE" id="PS51840">
    <property type="entry name" value="C2_NT"/>
    <property type="match status" value="1"/>
</dbReference>
<organism evidence="2 3">
    <name type="scientific">Hibiscus syriacus</name>
    <name type="common">Rose of Sharon</name>
    <dbReference type="NCBI Taxonomy" id="106335"/>
    <lineage>
        <taxon>Eukaryota</taxon>
        <taxon>Viridiplantae</taxon>
        <taxon>Streptophyta</taxon>
        <taxon>Embryophyta</taxon>
        <taxon>Tracheophyta</taxon>
        <taxon>Spermatophyta</taxon>
        <taxon>Magnoliopsida</taxon>
        <taxon>eudicotyledons</taxon>
        <taxon>Gunneridae</taxon>
        <taxon>Pentapetalae</taxon>
        <taxon>rosids</taxon>
        <taxon>malvids</taxon>
        <taxon>Malvales</taxon>
        <taxon>Malvaceae</taxon>
        <taxon>Malvoideae</taxon>
        <taxon>Hibiscus</taxon>
    </lineage>
</organism>
<gene>
    <name evidence="2" type="ORF">F3Y22_tig00111303pilonHSYRG00077</name>
</gene>
<comment type="caution">
    <text evidence="2">The sequence shown here is derived from an EMBL/GenBank/DDBJ whole genome shotgun (WGS) entry which is preliminary data.</text>
</comment>
<evidence type="ECO:0000313" key="2">
    <source>
        <dbReference type="EMBL" id="KAE8681844.1"/>
    </source>
</evidence>
<dbReference type="AlphaFoldDB" id="A0A6A2YR34"/>
<evidence type="ECO:0000313" key="3">
    <source>
        <dbReference type="Proteomes" id="UP000436088"/>
    </source>
</evidence>
<protein>
    <recommendedName>
        <fullName evidence="1">C2 NT-type domain-containing protein</fullName>
    </recommendedName>
</protein>
<dbReference type="Pfam" id="PF10358">
    <property type="entry name" value="NT-C2"/>
    <property type="match status" value="1"/>
</dbReference>
<reference evidence="2" key="1">
    <citation type="submission" date="2019-09" db="EMBL/GenBank/DDBJ databases">
        <title>Draft genome information of white flower Hibiscus syriacus.</title>
        <authorList>
            <person name="Kim Y.-M."/>
        </authorList>
    </citation>
    <scope>NUCLEOTIDE SEQUENCE [LARGE SCALE GENOMIC DNA]</scope>
    <source>
        <strain evidence="2">YM2019G1</strain>
    </source>
</reference>
<dbReference type="InterPro" id="IPR019448">
    <property type="entry name" value="NT-C2"/>
</dbReference>
<dbReference type="PANTHER" id="PTHR31182:SF15">
    <property type="entry name" value="F26K24.5 PROTEIN"/>
    <property type="match status" value="1"/>
</dbReference>
<sequence>MVVKMMKWRPWPPLVSKKYEVKLIVRRLEGWGPVREDSENPDKLTVEVRWNGPKASLGSLRRTVKRNFTKEVDGVDENGVVLWDEEFQTLCSLSAYKDNIFHPWEITFSVLNGLNQGHMNKFPVIIGTASLNLAEYASSSEKKEFELNVPLMVSAGAAESGPQLYISLRLLELRTAQETVEPVQRALVPVVSPVRSGETLKKPVVRMREVKEPSLLPSSKRSILPWRKRKLSFRSPKVKGEPLLKKSYGDEGGDDIDFDCRQLSSDESLAIGWYKADEDSSANRSLVSEFGDDNFAIGSWEQKEVISPD</sequence>
<proteinExistence type="predicted"/>
<dbReference type="PANTHER" id="PTHR31182">
    <property type="entry name" value="C2 NT-TYPE DOMAIN-CONTAINING PROTEIN"/>
    <property type="match status" value="1"/>
</dbReference>
<accession>A0A6A2YR34</accession>
<name>A0A6A2YR34_HIBSY</name>
<feature type="domain" description="C2 NT-type" evidence="1">
    <location>
        <begin position="9"/>
        <end position="172"/>
    </location>
</feature>
<dbReference type="EMBL" id="VEPZ02001298">
    <property type="protein sequence ID" value="KAE8681844.1"/>
    <property type="molecule type" value="Genomic_DNA"/>
</dbReference>
<evidence type="ECO:0000259" key="1">
    <source>
        <dbReference type="PROSITE" id="PS51840"/>
    </source>
</evidence>